<evidence type="ECO:0000256" key="1">
    <source>
        <dbReference type="ARBA" id="ARBA00004434"/>
    </source>
</evidence>
<feature type="compositionally biased region" description="Pro residues" evidence="13">
    <location>
        <begin position="510"/>
        <end position="520"/>
    </location>
</feature>
<keyword evidence="8" id="KW-1133">Transmembrane helix</keyword>
<dbReference type="InterPro" id="IPR003593">
    <property type="entry name" value="AAA+_ATPase"/>
</dbReference>
<keyword evidence="4 12" id="KW-0547">Nucleotide-binding</keyword>
<comment type="catalytic activity">
    <reaction evidence="11">
        <text>ATP + H2O = ADP + phosphate + H(+)</text>
        <dbReference type="Rhea" id="RHEA:13065"/>
        <dbReference type="ChEBI" id="CHEBI:15377"/>
        <dbReference type="ChEBI" id="CHEBI:15378"/>
        <dbReference type="ChEBI" id="CHEBI:30616"/>
        <dbReference type="ChEBI" id="CHEBI:43474"/>
        <dbReference type="ChEBI" id="CHEBI:456216"/>
    </reaction>
    <physiologicalReaction direction="left-to-right" evidence="11">
        <dbReference type="Rhea" id="RHEA:13066"/>
    </physiologicalReaction>
</comment>
<dbReference type="InterPro" id="IPR003959">
    <property type="entry name" value="ATPase_AAA_core"/>
</dbReference>
<dbReference type="SUPFAM" id="SSF52540">
    <property type="entry name" value="P-loop containing nucleoside triphosphate hydrolases"/>
    <property type="match status" value="1"/>
</dbReference>
<evidence type="ECO:0000256" key="12">
    <source>
        <dbReference type="RuleBase" id="RU003651"/>
    </source>
</evidence>
<keyword evidence="17" id="KW-1185">Reference proteome</keyword>
<feature type="region of interest" description="Disordered" evidence="13">
    <location>
        <begin position="402"/>
        <end position="524"/>
    </location>
</feature>
<keyword evidence="3" id="KW-0812">Transmembrane</keyword>
<dbReference type="SMART" id="SM01024">
    <property type="entry name" value="BCS1_N"/>
    <property type="match status" value="1"/>
</dbReference>
<dbReference type="STRING" id="1314773.A0A3N2QAB7"/>
<dbReference type="PANTHER" id="PTHR23070">
    <property type="entry name" value="BCS1 AAA-TYPE ATPASE"/>
    <property type="match status" value="1"/>
</dbReference>
<gene>
    <name evidence="16" type="ORF">SODALDRAFT_327893</name>
</gene>
<dbReference type="RefSeq" id="XP_028471496.1">
    <property type="nucleotide sequence ID" value="XM_028610552.1"/>
</dbReference>
<dbReference type="GO" id="GO:0005743">
    <property type="term" value="C:mitochondrial inner membrane"/>
    <property type="evidence" value="ECO:0007669"/>
    <property type="project" value="UniProtKB-SubCell"/>
</dbReference>
<evidence type="ECO:0000256" key="4">
    <source>
        <dbReference type="ARBA" id="ARBA00022741"/>
    </source>
</evidence>
<evidence type="ECO:0000256" key="6">
    <source>
        <dbReference type="ARBA" id="ARBA00022801"/>
    </source>
</evidence>
<evidence type="ECO:0008006" key="18">
    <source>
        <dbReference type="Google" id="ProtNLM"/>
    </source>
</evidence>
<organism evidence="16 17">
    <name type="scientific">Sodiomyces alkalinus (strain CBS 110278 / VKM F-3762 / F11)</name>
    <name type="common">Alkaliphilic filamentous fungus</name>
    <dbReference type="NCBI Taxonomy" id="1314773"/>
    <lineage>
        <taxon>Eukaryota</taxon>
        <taxon>Fungi</taxon>
        <taxon>Dikarya</taxon>
        <taxon>Ascomycota</taxon>
        <taxon>Pezizomycotina</taxon>
        <taxon>Sordariomycetes</taxon>
        <taxon>Hypocreomycetidae</taxon>
        <taxon>Glomerellales</taxon>
        <taxon>Plectosphaerellaceae</taxon>
        <taxon>Sodiomyces</taxon>
    </lineage>
</organism>
<keyword evidence="7 12" id="KW-0067">ATP-binding</keyword>
<accession>A0A3N2QAB7</accession>
<evidence type="ECO:0000256" key="3">
    <source>
        <dbReference type="ARBA" id="ARBA00022692"/>
    </source>
</evidence>
<dbReference type="Pfam" id="PF25426">
    <property type="entry name" value="AAA_lid_BCS1"/>
    <property type="match status" value="1"/>
</dbReference>
<feature type="compositionally biased region" description="Pro residues" evidence="13">
    <location>
        <begin position="491"/>
        <end position="501"/>
    </location>
</feature>
<dbReference type="SMART" id="SM00382">
    <property type="entry name" value="AAA"/>
    <property type="match status" value="1"/>
</dbReference>
<dbReference type="GeneID" id="39579030"/>
<reference evidence="16 17" key="1">
    <citation type="journal article" date="2018" name="Mol. Ecol.">
        <title>The obligate alkalophilic soda-lake fungus Sodiomyces alkalinus has shifted to a protein diet.</title>
        <authorList>
            <person name="Grum-Grzhimaylo A.A."/>
            <person name="Falkoski D.L."/>
            <person name="van den Heuvel J."/>
            <person name="Valero-Jimenez C.A."/>
            <person name="Min B."/>
            <person name="Choi I.G."/>
            <person name="Lipzen A."/>
            <person name="Daum C.G."/>
            <person name="Aanen D.K."/>
            <person name="Tsang A."/>
            <person name="Henrissat B."/>
            <person name="Bilanenko E.N."/>
            <person name="de Vries R.P."/>
            <person name="van Kan J.A.L."/>
            <person name="Grigoriev I.V."/>
            <person name="Debets A.J.M."/>
        </authorList>
    </citation>
    <scope>NUCLEOTIDE SEQUENCE [LARGE SCALE GENOMIC DNA]</scope>
    <source>
        <strain evidence="16 17">F11</strain>
    </source>
</reference>
<feature type="domain" description="AAA+ ATPase" evidence="14">
    <location>
        <begin position="334"/>
        <end position="577"/>
    </location>
</feature>
<dbReference type="PROSITE" id="PS00674">
    <property type="entry name" value="AAA"/>
    <property type="match status" value="1"/>
</dbReference>
<evidence type="ECO:0000256" key="11">
    <source>
        <dbReference type="ARBA" id="ARBA00048778"/>
    </source>
</evidence>
<feature type="compositionally biased region" description="Basic and acidic residues" evidence="13">
    <location>
        <begin position="598"/>
        <end position="608"/>
    </location>
</feature>
<feature type="region of interest" description="Disordered" evidence="13">
    <location>
        <begin position="595"/>
        <end position="620"/>
    </location>
</feature>
<evidence type="ECO:0000256" key="7">
    <source>
        <dbReference type="ARBA" id="ARBA00022840"/>
    </source>
</evidence>
<protein>
    <recommendedName>
        <fullName evidence="18">Mitochondrial chaperone BCS1</fullName>
    </recommendedName>
</protein>
<feature type="domain" description="BCS1 N-terminal" evidence="15">
    <location>
        <begin position="90"/>
        <end position="301"/>
    </location>
</feature>
<evidence type="ECO:0000256" key="8">
    <source>
        <dbReference type="ARBA" id="ARBA00022989"/>
    </source>
</evidence>
<keyword evidence="10" id="KW-0472">Membrane</keyword>
<dbReference type="Proteomes" id="UP000272025">
    <property type="component" value="Unassembled WGS sequence"/>
</dbReference>
<dbReference type="GO" id="GO:0005524">
    <property type="term" value="F:ATP binding"/>
    <property type="evidence" value="ECO:0007669"/>
    <property type="project" value="UniProtKB-KW"/>
</dbReference>
<dbReference type="AlphaFoldDB" id="A0A3N2QAB7"/>
<comment type="subcellular location">
    <subcellularLocation>
        <location evidence="1">Mitochondrion inner membrane</location>
        <topology evidence="1">Single-pass membrane protein</topology>
    </subcellularLocation>
</comment>
<keyword evidence="6" id="KW-0378">Hydrolase</keyword>
<dbReference type="Pfam" id="PF08740">
    <property type="entry name" value="BCS1_N"/>
    <property type="match status" value="1"/>
</dbReference>
<dbReference type="EMBL" id="ML119051">
    <property type="protein sequence ID" value="ROT43690.1"/>
    <property type="molecule type" value="Genomic_DNA"/>
</dbReference>
<dbReference type="InterPro" id="IPR057495">
    <property type="entry name" value="AAA_lid_BCS1"/>
</dbReference>
<evidence type="ECO:0000256" key="2">
    <source>
        <dbReference type="ARBA" id="ARBA00007448"/>
    </source>
</evidence>
<keyword evidence="9" id="KW-0496">Mitochondrion</keyword>
<evidence type="ECO:0000259" key="14">
    <source>
        <dbReference type="SMART" id="SM00382"/>
    </source>
</evidence>
<evidence type="ECO:0000256" key="13">
    <source>
        <dbReference type="SAM" id="MobiDB-lite"/>
    </source>
</evidence>
<dbReference type="InterPro" id="IPR014851">
    <property type="entry name" value="BCS1_N"/>
</dbReference>
<proteinExistence type="inferred from homology"/>
<comment type="similarity">
    <text evidence="2">Belongs to the AAA ATPase family. BCS1 subfamily.</text>
</comment>
<dbReference type="InterPro" id="IPR050747">
    <property type="entry name" value="Mitochondrial_chaperone_BCS1"/>
</dbReference>
<feature type="compositionally biased region" description="Basic and acidic residues" evidence="13">
    <location>
        <begin position="456"/>
        <end position="469"/>
    </location>
</feature>
<dbReference type="GO" id="GO:0016887">
    <property type="term" value="F:ATP hydrolysis activity"/>
    <property type="evidence" value="ECO:0007669"/>
    <property type="project" value="InterPro"/>
</dbReference>
<evidence type="ECO:0000256" key="5">
    <source>
        <dbReference type="ARBA" id="ARBA00022792"/>
    </source>
</evidence>
<dbReference type="Pfam" id="PF00004">
    <property type="entry name" value="AAA"/>
    <property type="match status" value="2"/>
</dbReference>
<dbReference type="InterPro" id="IPR003960">
    <property type="entry name" value="ATPase_AAA_CS"/>
</dbReference>
<sequence length="700" mass="76849">MDLKEVIAGLMGSFNGSSSPSVSSNGLDANVTAATYTAGGTVGKNHNQNPLLDTLTALLGGQFTPIIRSLTLLHQLFGARLGLDPTLVLTLVGAAWAFNRLARQVYSAVAKLVTAHLMCTVHVPSSDEIYTHMMKWLAVQDFMGSSRSVLAETVSKTAWEDDDELEALQLRRIAGGGEAKYLKFSNQRANAAPRFVPAVGLHGFWHKGRYFHLRRRQETFVDNNGSQHMPIGKEESLVISCFGRSPEPIKTLLRTVKQHYYSDHVARTTIKRPAMQMARRYPGRNSWVTVAVRPVRPLSTVVLDAAQKAVILADMNEYLHPATPRWYANRGIPLRRGYLFFGPPGTGKTSLSFALAGVFGLDIFVISLLEPTLTEEDLGSLFSGLPRRCVVLLEDIDAAGLRRPDEEVENETQEPAEEDKGEKKKADAEAVNGAEDKKSEPILNGTKSDDPSCPSERNEAGAEAKRSRNPETGGKGKKGKRVNGTNTMPRGQPPIQLPPRPTGSQRFPPVTRPGFPPPLPQEERRGISLSGLLNAIDGVASQEGRVLVMTTNRPEDLDEALIRPGRVDLQVSFTNATGNQARELFERMYDSGAAAEETGIRPETEGSLRKGHTQESAGGREKVMFAAMDGEEDVIEPEELRSVAEEFGAKIPDGLLSPAEIQGFLLKRKKEPRRALRETDNWVKAMRVQKKSKARVLKVQ</sequence>
<evidence type="ECO:0000313" key="16">
    <source>
        <dbReference type="EMBL" id="ROT43690.1"/>
    </source>
</evidence>
<feature type="compositionally biased region" description="Basic and acidic residues" evidence="13">
    <location>
        <begin position="418"/>
        <end position="440"/>
    </location>
</feature>
<name>A0A3N2QAB7_SODAK</name>
<evidence type="ECO:0000256" key="9">
    <source>
        <dbReference type="ARBA" id="ARBA00023128"/>
    </source>
</evidence>
<dbReference type="InterPro" id="IPR027417">
    <property type="entry name" value="P-loop_NTPase"/>
</dbReference>
<evidence type="ECO:0000256" key="10">
    <source>
        <dbReference type="ARBA" id="ARBA00023136"/>
    </source>
</evidence>
<keyword evidence="5" id="KW-0999">Mitochondrion inner membrane</keyword>
<dbReference type="Gene3D" id="3.40.50.300">
    <property type="entry name" value="P-loop containing nucleotide triphosphate hydrolases"/>
    <property type="match status" value="1"/>
</dbReference>
<evidence type="ECO:0000313" key="17">
    <source>
        <dbReference type="Proteomes" id="UP000272025"/>
    </source>
</evidence>
<evidence type="ECO:0000259" key="15">
    <source>
        <dbReference type="SMART" id="SM01024"/>
    </source>
</evidence>
<feature type="compositionally biased region" description="Acidic residues" evidence="13">
    <location>
        <begin position="406"/>
        <end position="417"/>
    </location>
</feature>
<dbReference type="OrthoDB" id="10251412at2759"/>